<feature type="compositionally biased region" description="Basic and acidic residues" evidence="1">
    <location>
        <begin position="501"/>
        <end position="519"/>
    </location>
</feature>
<reference evidence="2" key="1">
    <citation type="submission" date="2020-01" db="EMBL/GenBank/DDBJ databases">
        <authorList>
            <consortium name="DOE Joint Genome Institute"/>
            <person name="Haridas S."/>
            <person name="Albert R."/>
            <person name="Binder M."/>
            <person name="Bloem J."/>
            <person name="Labutti K."/>
            <person name="Salamov A."/>
            <person name="Andreopoulos B."/>
            <person name="Baker S.E."/>
            <person name="Barry K."/>
            <person name="Bills G."/>
            <person name="Bluhm B.H."/>
            <person name="Cannon C."/>
            <person name="Castanera R."/>
            <person name="Culley D.E."/>
            <person name="Daum C."/>
            <person name="Ezra D."/>
            <person name="Gonzalez J.B."/>
            <person name="Henrissat B."/>
            <person name="Kuo A."/>
            <person name="Liang C."/>
            <person name="Lipzen A."/>
            <person name="Lutzoni F."/>
            <person name="Magnuson J."/>
            <person name="Mondo S."/>
            <person name="Nolan M."/>
            <person name="Ohm R."/>
            <person name="Pangilinan J."/>
            <person name="Park H.-J."/>
            <person name="Ramirez L."/>
            <person name="Alfaro M."/>
            <person name="Sun H."/>
            <person name="Tritt A."/>
            <person name="Yoshinaga Y."/>
            <person name="Zwiers L.-H."/>
            <person name="Turgeon B.G."/>
            <person name="Goodwin S.B."/>
            <person name="Spatafora J.W."/>
            <person name="Crous P.W."/>
            <person name="Grigoriev I.V."/>
        </authorList>
    </citation>
    <scope>NUCLEOTIDE SEQUENCE</scope>
    <source>
        <strain evidence="2">IPT5</strain>
    </source>
</reference>
<feature type="region of interest" description="Disordered" evidence="1">
    <location>
        <begin position="149"/>
        <end position="253"/>
    </location>
</feature>
<feature type="compositionally biased region" description="Basic and acidic residues" evidence="1">
    <location>
        <begin position="675"/>
        <end position="684"/>
    </location>
</feature>
<dbReference type="EMBL" id="MU006315">
    <property type="protein sequence ID" value="KAF2848789.1"/>
    <property type="molecule type" value="Genomic_DNA"/>
</dbReference>
<name>A0A6A7B380_9PLEO</name>
<feature type="region of interest" description="Disordered" evidence="1">
    <location>
        <begin position="435"/>
        <end position="544"/>
    </location>
</feature>
<protein>
    <submittedName>
        <fullName evidence="2">Uncharacterized protein</fullName>
    </submittedName>
</protein>
<feature type="region of interest" description="Disordered" evidence="1">
    <location>
        <begin position="663"/>
        <end position="684"/>
    </location>
</feature>
<dbReference type="OrthoDB" id="3691499at2759"/>
<gene>
    <name evidence="2" type="ORF">T440DRAFT_519685</name>
</gene>
<evidence type="ECO:0000313" key="2">
    <source>
        <dbReference type="EMBL" id="KAF2848789.1"/>
    </source>
</evidence>
<organism evidence="2 3">
    <name type="scientific">Plenodomus tracheiphilus IPT5</name>
    <dbReference type="NCBI Taxonomy" id="1408161"/>
    <lineage>
        <taxon>Eukaryota</taxon>
        <taxon>Fungi</taxon>
        <taxon>Dikarya</taxon>
        <taxon>Ascomycota</taxon>
        <taxon>Pezizomycotina</taxon>
        <taxon>Dothideomycetes</taxon>
        <taxon>Pleosporomycetidae</taxon>
        <taxon>Pleosporales</taxon>
        <taxon>Pleosporineae</taxon>
        <taxon>Leptosphaeriaceae</taxon>
        <taxon>Plenodomus</taxon>
    </lineage>
</organism>
<dbReference type="Proteomes" id="UP000799423">
    <property type="component" value="Unassembled WGS sequence"/>
</dbReference>
<accession>A0A6A7B380</accession>
<feature type="region of interest" description="Disordered" evidence="1">
    <location>
        <begin position="567"/>
        <end position="621"/>
    </location>
</feature>
<evidence type="ECO:0000313" key="3">
    <source>
        <dbReference type="Proteomes" id="UP000799423"/>
    </source>
</evidence>
<sequence length="684" mass="75633">MARVSKIRVAGKRKLWRPLRQRVVEKVAQNTRLTQFCQRIKSIIICMCPQYICTENYVEADTSSARDDSRDPKRRRIARALEDLWRRIMRKKKSSQDASVEPAFAHAPYLPSEAAMEKVMSQLNLLAHEIRDLRQAQEAGRALATGAATVKSAGPGPATHNPNPPEASASDSIGYPEPALSSSAGLNRMEERSSNTMTIRGPRAHFSQSLAGSGTPRTPESNPPSTSKPAESFSKTPSSPTVVKSTPWPEPLFNNTSRRELLHRIEKFRFTHLFEPQFIKQLSDPHARVDIICNNLLNIRCDMERLCSIWSEVTTGAPSAAVLKILEPWKRVGKEPVTTICDKLRRGIDLYFEWLPLATSVRQADETSMGQDWWAEYDKKMADIEEMKTEELLAQIHVVEHYYLGSKECRSLPSTAPAQVNAKEPLGLASLRGREHPTSAVHPGSNASQSPSSPRSAKTVSEEGRSSDLARRSLTPAVPRPLTEEQARATSATRVSSPSAQRERFPVRLRSSEETHDQPSQRTRYAVIDERPRPSTNSQLAPLPLRLQPATSVASQQEAYKHVEHTAINPPPAQKATNPTTYLSLPRQRSPREQPASSGPSLQNADGSTASSAASPTQAETNMAAMKQKLRLMWASKQSNPAIVTKPRPISIAHSPNPEQLVVASPQEELCSKTADAKADADKI</sequence>
<feature type="compositionally biased region" description="Basic and acidic residues" evidence="1">
    <location>
        <begin position="460"/>
        <end position="471"/>
    </location>
</feature>
<feature type="compositionally biased region" description="Low complexity" evidence="1">
    <location>
        <begin position="608"/>
        <end position="621"/>
    </location>
</feature>
<keyword evidence="3" id="KW-1185">Reference proteome</keyword>
<feature type="compositionally biased region" description="Polar residues" evidence="1">
    <location>
        <begin position="488"/>
        <end position="500"/>
    </location>
</feature>
<dbReference type="AlphaFoldDB" id="A0A6A7B380"/>
<feature type="compositionally biased region" description="Polar residues" evidence="1">
    <location>
        <begin position="206"/>
        <end position="244"/>
    </location>
</feature>
<feature type="compositionally biased region" description="Low complexity" evidence="1">
    <location>
        <begin position="443"/>
        <end position="456"/>
    </location>
</feature>
<evidence type="ECO:0000256" key="1">
    <source>
        <dbReference type="SAM" id="MobiDB-lite"/>
    </source>
</evidence>
<feature type="compositionally biased region" description="Polar residues" evidence="1">
    <location>
        <begin position="595"/>
        <end position="607"/>
    </location>
</feature>
<proteinExistence type="predicted"/>